<feature type="transmembrane region" description="Helical" evidence="2">
    <location>
        <begin position="120"/>
        <end position="140"/>
    </location>
</feature>
<protein>
    <recommendedName>
        <fullName evidence="5">O-antigen ligase like membrane protein</fullName>
    </recommendedName>
</protein>
<keyword evidence="2" id="KW-0472">Membrane</keyword>
<feature type="transmembrane region" description="Helical" evidence="2">
    <location>
        <begin position="423"/>
        <end position="440"/>
    </location>
</feature>
<name>A0ABV3XFF0_9ACTN</name>
<feature type="transmembrane region" description="Helical" evidence="2">
    <location>
        <begin position="183"/>
        <end position="206"/>
    </location>
</feature>
<feature type="transmembrane region" description="Helical" evidence="2">
    <location>
        <begin position="396"/>
        <end position="416"/>
    </location>
</feature>
<feature type="region of interest" description="Disordered" evidence="1">
    <location>
        <begin position="1"/>
        <end position="58"/>
    </location>
</feature>
<gene>
    <name evidence="3" type="ORF">ABQ292_13120</name>
</gene>
<feature type="transmembrane region" description="Helical" evidence="2">
    <location>
        <begin position="146"/>
        <end position="163"/>
    </location>
</feature>
<organism evidence="3 4">
    <name type="scientific">Geodermatophilus maliterrae</name>
    <dbReference type="NCBI Taxonomy" id="3162531"/>
    <lineage>
        <taxon>Bacteria</taxon>
        <taxon>Bacillati</taxon>
        <taxon>Actinomycetota</taxon>
        <taxon>Actinomycetes</taxon>
        <taxon>Geodermatophilales</taxon>
        <taxon>Geodermatophilaceae</taxon>
        <taxon>Geodermatophilus</taxon>
    </lineage>
</organism>
<proteinExistence type="predicted"/>
<feature type="transmembrane region" description="Helical" evidence="2">
    <location>
        <begin position="66"/>
        <end position="86"/>
    </location>
</feature>
<dbReference type="Proteomes" id="UP001560045">
    <property type="component" value="Unassembled WGS sequence"/>
</dbReference>
<evidence type="ECO:0008006" key="5">
    <source>
        <dbReference type="Google" id="ProtNLM"/>
    </source>
</evidence>
<sequence length="469" mass="49400">MTTLPRTADPGQRPATAVTGTPVVDTPVDGTPVVDAAAGPVTAGGTATPRGAAPTARAGRSVPPAWYLRLVSVLVVLLVVTQRIGVPAGGETTSIAIPMAYAFVAISLASRLLTVSRLRAGLFTVAVSAILLTTAAVSWLGWGADFSMSSLLLLLVIYLPWVLRARDPYGAAVVAQAGRTFVWTMLVLSVLGAAQLAAQFAGVWTWEDYLGDVVPGEYLIPDYNFTNELTYGHYIAKGTAFVLLEPSFLSQFCAVAILVGIMLRVRTWKLLVLAGGLGSAVSGTGLILLAVGGVLLLLRAPRRLHIGYVLTAAVVPVVILESPVGEYFLARDDELSSQNTSGYSRFVAPFEQVWNGLLDEPLRLFVGNGPGSVTRVLLSADNGGVDVNYSVLPKLALEYGILAGGLFVLFLVLALVDRAPWRVVPAALVFMVFVLSGALLQPQTAYLVWLLSGIGASHRPPDISLARGG</sequence>
<evidence type="ECO:0000313" key="3">
    <source>
        <dbReference type="EMBL" id="MEX5719305.1"/>
    </source>
</evidence>
<evidence type="ECO:0000256" key="2">
    <source>
        <dbReference type="SAM" id="Phobius"/>
    </source>
</evidence>
<keyword evidence="2" id="KW-1133">Transmembrane helix</keyword>
<evidence type="ECO:0000256" key="1">
    <source>
        <dbReference type="SAM" id="MobiDB-lite"/>
    </source>
</evidence>
<feature type="transmembrane region" description="Helical" evidence="2">
    <location>
        <begin position="92"/>
        <end position="113"/>
    </location>
</feature>
<dbReference type="EMBL" id="JBFNXQ010000037">
    <property type="protein sequence ID" value="MEX5719305.1"/>
    <property type="molecule type" value="Genomic_DNA"/>
</dbReference>
<accession>A0ABV3XFF0</accession>
<feature type="transmembrane region" description="Helical" evidence="2">
    <location>
        <begin position="240"/>
        <end position="263"/>
    </location>
</feature>
<reference evidence="3 4" key="1">
    <citation type="submission" date="2024-06" db="EMBL/GenBank/DDBJ databases">
        <title>Draft genome sequence of Geodermatophilus badlandi, a novel member of the Geodermatophilaceae isolated from badland sedimentary rocks in the Red desert, Wyoming, USA.</title>
        <authorList>
            <person name="Ben Tekaya S."/>
            <person name="Nouioui I."/>
            <person name="Flores G.M."/>
            <person name="Shaal M.N."/>
            <person name="Bredoire F."/>
            <person name="Basile F."/>
            <person name="Van Diepen L."/>
            <person name="Ward N.L."/>
        </authorList>
    </citation>
    <scope>NUCLEOTIDE SEQUENCE [LARGE SCALE GENOMIC DNA]</scope>
    <source>
        <strain evidence="3 4">WL48A</strain>
    </source>
</reference>
<keyword evidence="2" id="KW-0812">Transmembrane</keyword>
<keyword evidence="4" id="KW-1185">Reference proteome</keyword>
<feature type="transmembrane region" description="Helical" evidence="2">
    <location>
        <begin position="270"/>
        <end position="298"/>
    </location>
</feature>
<evidence type="ECO:0000313" key="4">
    <source>
        <dbReference type="Proteomes" id="UP001560045"/>
    </source>
</evidence>
<comment type="caution">
    <text evidence="3">The sequence shown here is derived from an EMBL/GenBank/DDBJ whole genome shotgun (WGS) entry which is preliminary data.</text>
</comment>
<feature type="compositionally biased region" description="Low complexity" evidence="1">
    <location>
        <begin position="14"/>
        <end position="58"/>
    </location>
</feature>
<dbReference type="RefSeq" id="WP_369207009.1">
    <property type="nucleotide sequence ID" value="NZ_JBFNXQ010000037.1"/>
</dbReference>